<evidence type="ECO:0000256" key="1">
    <source>
        <dbReference type="ARBA" id="ARBA00022801"/>
    </source>
</evidence>
<evidence type="ECO:0000313" key="3">
    <source>
        <dbReference type="EMBL" id="MFC4638876.1"/>
    </source>
</evidence>
<dbReference type="RefSeq" id="WP_380061877.1">
    <property type="nucleotide sequence ID" value="NZ_JBHSEI010000007.1"/>
</dbReference>
<dbReference type="InterPro" id="IPR050345">
    <property type="entry name" value="Aliph_Amidase/BUP"/>
</dbReference>
<evidence type="ECO:0000259" key="2">
    <source>
        <dbReference type="PROSITE" id="PS50263"/>
    </source>
</evidence>
<comment type="caution">
    <text evidence="3">The sequence shown here is derived from an EMBL/GenBank/DDBJ whole genome shotgun (WGS) entry which is preliminary data.</text>
</comment>
<feature type="domain" description="CN hydrolase" evidence="2">
    <location>
        <begin position="59"/>
        <end position="368"/>
    </location>
</feature>
<accession>A0ABV9I976</accession>
<dbReference type="EMBL" id="JBHSEI010000007">
    <property type="protein sequence ID" value="MFC4638876.1"/>
    <property type="molecule type" value="Genomic_DNA"/>
</dbReference>
<dbReference type="PANTHER" id="PTHR43674">
    <property type="entry name" value="NITRILASE C965.09-RELATED"/>
    <property type="match status" value="1"/>
</dbReference>
<dbReference type="GO" id="GO:0016787">
    <property type="term" value="F:hydrolase activity"/>
    <property type="evidence" value="ECO:0007669"/>
    <property type="project" value="UniProtKB-KW"/>
</dbReference>
<protein>
    <submittedName>
        <fullName evidence="3">Nitrilase-related carbon-nitrogen hydrolase</fullName>
    </submittedName>
</protein>
<sequence length="420" mass="46317">MTSADPGRRFRALAVQPQWHTRDFVSADAFRAWMRAQLELARPHLAPDRPNLVVLTELNGLPLVLRGAPWAARLGTFERAAAALFAARLPRTLPLMLREGVGPVRALQLAYADDNARLYLETCRDLAREYGVYLCCGSLPMPRYVRRGRRLRRERGVLTNQTVLLDPQGGLIGVADKVHLTPDEERGGVDLSPGRLEELRVFPTPVGDLGVAISLDAFRADVIGRLEAQGCTVLLQPDANGAPWTAKEGLPPDPAQLRDQPLAWLESSWTATTTGRSIRYAVNPMVVGNLLDLTFDGQSAITGRPEDAPALRSYVLTDPRPGFLALSPWVEDGPTEQLRQTGQDLAARSGHPRENSYHTGVLWADLSLPPRSGSPAPQTDHEEALEALLRGEAAPRPRWPAWVWWVAGAALLARVRRRMR</sequence>
<reference evidence="4" key="1">
    <citation type="journal article" date="2019" name="Int. J. Syst. Evol. Microbiol.">
        <title>The Global Catalogue of Microorganisms (GCM) 10K type strain sequencing project: providing services to taxonomists for standard genome sequencing and annotation.</title>
        <authorList>
            <consortium name="The Broad Institute Genomics Platform"/>
            <consortium name="The Broad Institute Genome Sequencing Center for Infectious Disease"/>
            <person name="Wu L."/>
            <person name="Ma J."/>
        </authorList>
    </citation>
    <scope>NUCLEOTIDE SEQUENCE [LARGE SCALE GENOMIC DNA]</scope>
    <source>
        <strain evidence="4">CCUG 55995</strain>
    </source>
</reference>
<evidence type="ECO:0000313" key="4">
    <source>
        <dbReference type="Proteomes" id="UP001595952"/>
    </source>
</evidence>
<name>A0ABV9I976_9DEIO</name>
<proteinExistence type="predicted"/>
<gene>
    <name evidence="3" type="ORF">ACFO0D_11065</name>
</gene>
<keyword evidence="1 3" id="KW-0378">Hydrolase</keyword>
<dbReference type="PROSITE" id="PS50263">
    <property type="entry name" value="CN_HYDROLASE"/>
    <property type="match status" value="1"/>
</dbReference>
<dbReference type="InterPro" id="IPR003010">
    <property type="entry name" value="C-N_Hydrolase"/>
</dbReference>
<dbReference type="Proteomes" id="UP001595952">
    <property type="component" value="Unassembled WGS sequence"/>
</dbReference>
<dbReference type="InterPro" id="IPR036526">
    <property type="entry name" value="C-N_Hydrolase_sf"/>
</dbReference>
<keyword evidence="4" id="KW-1185">Reference proteome</keyword>
<dbReference type="SUPFAM" id="SSF56317">
    <property type="entry name" value="Carbon-nitrogen hydrolase"/>
    <property type="match status" value="1"/>
</dbReference>
<dbReference type="Gene3D" id="3.60.110.10">
    <property type="entry name" value="Carbon-nitrogen hydrolase"/>
    <property type="match status" value="1"/>
</dbReference>
<organism evidence="3 4">
    <name type="scientific">Deinococcus hohokamensis</name>
    <dbReference type="NCBI Taxonomy" id="309883"/>
    <lineage>
        <taxon>Bacteria</taxon>
        <taxon>Thermotogati</taxon>
        <taxon>Deinococcota</taxon>
        <taxon>Deinococci</taxon>
        <taxon>Deinococcales</taxon>
        <taxon>Deinococcaceae</taxon>
        <taxon>Deinococcus</taxon>
    </lineage>
</organism>
<dbReference type="PANTHER" id="PTHR43674:SF13">
    <property type="entry name" value="CN HYDROLASE DOMAIN-CONTAINING PROTEIN"/>
    <property type="match status" value="1"/>
</dbReference>
<dbReference type="Pfam" id="PF00795">
    <property type="entry name" value="CN_hydrolase"/>
    <property type="match status" value="1"/>
</dbReference>